<feature type="compositionally biased region" description="Acidic residues" evidence="1">
    <location>
        <begin position="412"/>
        <end position="427"/>
    </location>
</feature>
<evidence type="ECO:0000256" key="2">
    <source>
        <dbReference type="SAM" id="SignalP"/>
    </source>
</evidence>
<reference evidence="5" key="1">
    <citation type="submission" date="2017-09" db="EMBL/GenBank/DDBJ databases">
        <title>Depth-based differentiation of microbial function through sediment-hosted aquifers and enrichment of novel symbionts in the deep terrestrial subsurface.</title>
        <authorList>
            <person name="Probst A.J."/>
            <person name="Ladd B."/>
            <person name="Jarett J.K."/>
            <person name="Geller-Mcgrath D.E."/>
            <person name="Sieber C.M.K."/>
            <person name="Emerson J.B."/>
            <person name="Anantharaman K."/>
            <person name="Thomas B.C."/>
            <person name="Malmstrom R."/>
            <person name="Stieglmeier M."/>
            <person name="Klingl A."/>
            <person name="Woyke T."/>
            <person name="Ryan C.M."/>
            <person name="Banfield J.F."/>
        </authorList>
    </citation>
    <scope>NUCLEOTIDE SEQUENCE [LARGE SCALE GENOMIC DNA]</scope>
</reference>
<name>A0A2H0UDK4_9BACT</name>
<dbReference type="EMBL" id="PFBI01000006">
    <property type="protein sequence ID" value="PIR84508.1"/>
    <property type="molecule type" value="Genomic_DNA"/>
</dbReference>
<dbReference type="Proteomes" id="UP000229344">
    <property type="component" value="Unassembled WGS sequence"/>
</dbReference>
<evidence type="ECO:0000259" key="3">
    <source>
        <dbReference type="PROSITE" id="PS51841"/>
    </source>
</evidence>
<feature type="compositionally biased region" description="Acidic residues" evidence="1">
    <location>
        <begin position="480"/>
        <end position="508"/>
    </location>
</feature>
<dbReference type="Gene3D" id="2.60.40.1260">
    <property type="entry name" value="Lamin Tail domain"/>
    <property type="match status" value="1"/>
</dbReference>
<accession>A0A2H0UDK4</accession>
<dbReference type="SUPFAM" id="SSF74853">
    <property type="entry name" value="Lamin A/C globular tail domain"/>
    <property type="match status" value="1"/>
</dbReference>
<feature type="region of interest" description="Disordered" evidence="1">
    <location>
        <begin position="408"/>
        <end position="572"/>
    </location>
</feature>
<dbReference type="AlphaFoldDB" id="A0A2H0UDK4"/>
<evidence type="ECO:0000313" key="5">
    <source>
        <dbReference type="Proteomes" id="UP000229344"/>
    </source>
</evidence>
<dbReference type="Pfam" id="PF00932">
    <property type="entry name" value="LTD"/>
    <property type="match status" value="1"/>
</dbReference>
<dbReference type="InterPro" id="IPR036415">
    <property type="entry name" value="Lamin_tail_dom_sf"/>
</dbReference>
<feature type="chain" id="PRO_5013655196" description="LTD domain-containing protein" evidence="2">
    <location>
        <begin position="34"/>
        <end position="572"/>
    </location>
</feature>
<proteinExistence type="predicted"/>
<evidence type="ECO:0000256" key="1">
    <source>
        <dbReference type="SAM" id="MobiDB-lite"/>
    </source>
</evidence>
<feature type="domain" description="LTD" evidence="3">
    <location>
        <begin position="185"/>
        <end position="323"/>
    </location>
</feature>
<sequence>MKHILHTRVTTYLSAAIAALLCVTLIAPTAAFAFFSDTETGGINSWSAGFLDIELSMNEFEGVITNEPADEVQFDTNVALVSGSIDAKYALSYEFVSGDESVCSALSLNAAHGTTTYSGPLALTDTTPTNDYGLWNSFITVTDGFVAPVDTECTFDLIFSAWLDGVDIQANSGFFDVEKLRITINTQDSGPEGVAHPVVLNEFLPSPHGPLCSDPENDSCDSRDPDFIFDYGNDSADMPQGEWVELYNLSAAAIDLTGWYVVDASGGAGNTIHVDLTHAATTTIPANGFLVVYMNKPILNNTGDTVKLYNPSDVLQDSYAYTSDYDYCYFTPTPGGGNNSVPSGGGIDCTPGATVPDNKSYARIPDGIGAWVDPIPTPGIPNTENDLTKEELALLALGVAVGELNKVQPVVETEEEPVDDETADTENEYANKPEEIVVVDEGITQTESSDDSGDSTNGAGTGSGATPKEDAGTETPTDGTSEEEVVTSDESVETPSEETPVVEEETTPTEETTTSTEEESAPAEEEVVAEEEVPVTEEEEVPAEEPVVEEAPAKEPVDVPAETPVENITETV</sequence>
<comment type="caution">
    <text evidence="4">The sequence shown here is derived from an EMBL/GenBank/DDBJ whole genome shotgun (WGS) entry which is preliminary data.</text>
</comment>
<organism evidence="4 5">
    <name type="scientific">Candidatus Kaiserbacteria bacterium CG10_big_fil_rev_8_21_14_0_10_47_16</name>
    <dbReference type="NCBI Taxonomy" id="1974608"/>
    <lineage>
        <taxon>Bacteria</taxon>
        <taxon>Candidatus Kaiseribacteriota</taxon>
    </lineage>
</organism>
<dbReference type="PROSITE" id="PS51841">
    <property type="entry name" value="LTD"/>
    <property type="match status" value="1"/>
</dbReference>
<dbReference type="InterPro" id="IPR001322">
    <property type="entry name" value="Lamin_tail_dom"/>
</dbReference>
<protein>
    <recommendedName>
        <fullName evidence="3">LTD domain-containing protein</fullName>
    </recommendedName>
</protein>
<evidence type="ECO:0000313" key="4">
    <source>
        <dbReference type="EMBL" id="PIR84508.1"/>
    </source>
</evidence>
<feature type="compositionally biased region" description="Acidic residues" evidence="1">
    <location>
        <begin position="516"/>
        <end position="548"/>
    </location>
</feature>
<gene>
    <name evidence="4" type="ORF">COU16_02945</name>
</gene>
<feature type="signal peptide" evidence="2">
    <location>
        <begin position="1"/>
        <end position="33"/>
    </location>
</feature>
<keyword evidence="2" id="KW-0732">Signal</keyword>